<dbReference type="PANTHER" id="PTHR21139:SF2">
    <property type="entry name" value="TRIOSEPHOSPHATE ISOMERASE"/>
    <property type="match status" value="1"/>
</dbReference>
<comment type="subunit">
    <text evidence="4">Homodimer.</text>
</comment>
<comment type="similarity">
    <text evidence="3 10">Belongs to the triosephosphate isomerase family.</text>
</comment>
<dbReference type="CDD" id="cd00311">
    <property type="entry name" value="TIM"/>
    <property type="match status" value="1"/>
</dbReference>
<keyword evidence="7 10" id="KW-0413">Isomerase</keyword>
<dbReference type="GO" id="GO:0004807">
    <property type="term" value="F:triose-phosphate isomerase activity"/>
    <property type="evidence" value="ECO:0007669"/>
    <property type="project" value="UniProtKB-EC"/>
</dbReference>
<protein>
    <recommendedName>
        <fullName evidence="10">Triosephosphate isomerase</fullName>
        <ecNumber evidence="10">5.3.1.1</ecNumber>
    </recommendedName>
</protein>
<evidence type="ECO:0000313" key="14">
    <source>
        <dbReference type="Proteomes" id="UP000078555"/>
    </source>
</evidence>
<dbReference type="Pfam" id="PF00121">
    <property type="entry name" value="TIM"/>
    <property type="match status" value="1"/>
</dbReference>
<dbReference type="Gene3D" id="3.20.20.70">
    <property type="entry name" value="Aldolase class I"/>
    <property type="match status" value="1"/>
</dbReference>
<reference evidence="13 14" key="1">
    <citation type="submission" date="2016-05" db="EMBL/GenBank/DDBJ databases">
        <authorList>
            <person name="Naeem Raeece"/>
        </authorList>
    </citation>
    <scope>NUCLEOTIDE SEQUENCE [LARGE SCALE GENOMIC DNA]</scope>
</reference>
<comment type="function">
    <text evidence="9">Catalyzes the interconversion of glyceraldehyde 3-phosphate and dihydroxyacetone phosphate in the glycolytic and gluconeogenic pathways.</text>
</comment>
<accession>A0A1A8ZJP0</accession>
<evidence type="ECO:0000256" key="5">
    <source>
        <dbReference type="ARBA" id="ARBA00022432"/>
    </source>
</evidence>
<dbReference type="GO" id="GO:0006094">
    <property type="term" value="P:gluconeogenesis"/>
    <property type="evidence" value="ECO:0007669"/>
    <property type="project" value="UniProtKB-UniPathway"/>
</dbReference>
<evidence type="ECO:0000313" key="12">
    <source>
        <dbReference type="EMBL" id="SBT44050.1"/>
    </source>
</evidence>
<reference evidence="12" key="2">
    <citation type="submission" date="2016-05" db="EMBL/GenBank/DDBJ databases">
        <authorList>
            <person name="Lavstsen T."/>
            <person name="Jespersen J.S."/>
        </authorList>
    </citation>
    <scope>NUCLEOTIDE SEQUENCE [LARGE SCALE GENOMIC DNA]</scope>
</reference>
<comment type="pathway">
    <text evidence="2 10">Carbohydrate biosynthesis; gluconeogenesis.</text>
</comment>
<evidence type="ECO:0000256" key="4">
    <source>
        <dbReference type="ARBA" id="ARBA00011738"/>
    </source>
</evidence>
<dbReference type="EMBL" id="FLRD01000130">
    <property type="protein sequence ID" value="SBT43628.1"/>
    <property type="molecule type" value="Genomic_DNA"/>
</dbReference>
<dbReference type="InterPro" id="IPR013785">
    <property type="entry name" value="Aldolase_TIM"/>
</dbReference>
<dbReference type="InterPro" id="IPR035990">
    <property type="entry name" value="TIM_sf"/>
</dbReference>
<comment type="pathway">
    <text evidence="1 10">Carbohydrate degradation; glycolysis; D-glyceraldehyde 3-phosphate from glycerone phosphate: step 1/1.</text>
</comment>
<dbReference type="PROSITE" id="PS00171">
    <property type="entry name" value="TIM_1"/>
    <property type="match status" value="1"/>
</dbReference>
<proteinExistence type="inferred from homology"/>
<dbReference type="FunFam" id="3.20.20.70:FF:000016">
    <property type="entry name" value="Triosephosphate isomerase"/>
    <property type="match status" value="1"/>
</dbReference>
<evidence type="ECO:0000256" key="3">
    <source>
        <dbReference type="ARBA" id="ARBA00007422"/>
    </source>
</evidence>
<sequence>MKRKSFISANWKCNGTLDSIKSLTDSFNKLDFDPDKLDVVVFPVTVHYDYVRNLLEKKYHTGLQNVSKYGNGSYTGEVSAEIAKNLNVEYALIGHFERRKYFNESDDDVRQKLQQCLKNNLKVVVCFGESLEEREKNKTIEVITKQVKAFIDLVDNFDNVVLAYEPIWAIGTGKTASPEQAQNVHKEIRKIVKEICGEESANKIRILYGGSVNTENCLSLIKQDDIDGFLVGNASLKDSFVDIIKCAM</sequence>
<evidence type="ECO:0000256" key="6">
    <source>
        <dbReference type="ARBA" id="ARBA00023152"/>
    </source>
</evidence>
<evidence type="ECO:0000313" key="13">
    <source>
        <dbReference type="Proteomes" id="UP000078550"/>
    </source>
</evidence>
<evidence type="ECO:0000256" key="8">
    <source>
        <dbReference type="ARBA" id="ARBA00052432"/>
    </source>
</evidence>
<dbReference type="InterPro" id="IPR000652">
    <property type="entry name" value="Triosephosphate_isomerase"/>
</dbReference>
<dbReference type="InterPro" id="IPR022896">
    <property type="entry name" value="TrioseP_Isoase_bac/euk"/>
</dbReference>
<name>A0A1A8ZJP0_PLAOA</name>
<dbReference type="AlphaFoldDB" id="A0A1A8ZJP0"/>
<gene>
    <name evidence="11" type="ORF">POVWA1_048260</name>
    <name evidence="12" type="ORF">POVWA2_047210</name>
</gene>
<evidence type="ECO:0000256" key="2">
    <source>
        <dbReference type="ARBA" id="ARBA00004742"/>
    </source>
</evidence>
<dbReference type="SUPFAM" id="SSF51351">
    <property type="entry name" value="Triosephosphate isomerase (TIM)"/>
    <property type="match status" value="1"/>
</dbReference>
<evidence type="ECO:0000256" key="10">
    <source>
        <dbReference type="RuleBase" id="RU363013"/>
    </source>
</evidence>
<dbReference type="NCBIfam" id="TIGR00419">
    <property type="entry name" value="tim"/>
    <property type="match status" value="1"/>
</dbReference>
<dbReference type="EC" id="5.3.1.1" evidence="10"/>
<comment type="catalytic activity">
    <reaction evidence="8">
        <text>D-glyceraldehyde 3-phosphate = dihydroxyacetone phosphate</text>
        <dbReference type="Rhea" id="RHEA:18585"/>
        <dbReference type="ChEBI" id="CHEBI:57642"/>
        <dbReference type="ChEBI" id="CHEBI:59776"/>
        <dbReference type="EC" id="5.3.1.1"/>
    </reaction>
    <physiologicalReaction direction="left-to-right" evidence="8">
        <dbReference type="Rhea" id="RHEA:18586"/>
    </physiologicalReaction>
</comment>
<keyword evidence="6 10" id="KW-0324">Glycolysis</keyword>
<dbReference type="UniPathway" id="UPA00109">
    <property type="reaction ID" value="UER00189"/>
</dbReference>
<dbReference type="PROSITE" id="PS51440">
    <property type="entry name" value="TIM_2"/>
    <property type="match status" value="1"/>
</dbReference>
<dbReference type="GO" id="GO:0046166">
    <property type="term" value="P:glyceraldehyde-3-phosphate biosynthetic process"/>
    <property type="evidence" value="ECO:0007669"/>
    <property type="project" value="TreeGrafter"/>
</dbReference>
<dbReference type="GO" id="GO:0019563">
    <property type="term" value="P:glycerol catabolic process"/>
    <property type="evidence" value="ECO:0007669"/>
    <property type="project" value="TreeGrafter"/>
</dbReference>
<evidence type="ECO:0000256" key="1">
    <source>
        <dbReference type="ARBA" id="ARBA00004680"/>
    </source>
</evidence>
<dbReference type="Proteomes" id="UP000078555">
    <property type="component" value="Unassembled WGS sequence"/>
</dbReference>
<dbReference type="PANTHER" id="PTHR21139">
    <property type="entry name" value="TRIOSEPHOSPHATE ISOMERASE"/>
    <property type="match status" value="1"/>
</dbReference>
<dbReference type="GO" id="GO:0006096">
    <property type="term" value="P:glycolytic process"/>
    <property type="evidence" value="ECO:0007669"/>
    <property type="project" value="UniProtKB-UniPathway"/>
</dbReference>
<dbReference type="InterPro" id="IPR020861">
    <property type="entry name" value="Triosephosphate_isomerase_AS"/>
</dbReference>
<dbReference type="HAMAP" id="MF_00147_B">
    <property type="entry name" value="TIM_B"/>
    <property type="match status" value="1"/>
</dbReference>
<evidence type="ECO:0000256" key="9">
    <source>
        <dbReference type="ARBA" id="ARBA00056661"/>
    </source>
</evidence>
<keyword evidence="5 10" id="KW-0312">Gluconeogenesis</keyword>
<evidence type="ECO:0000313" key="11">
    <source>
        <dbReference type="EMBL" id="SBT43628.1"/>
    </source>
</evidence>
<dbReference type="Proteomes" id="UP000078550">
    <property type="component" value="Unassembled WGS sequence"/>
</dbReference>
<dbReference type="UniPathway" id="UPA00138"/>
<dbReference type="GO" id="GO:0005829">
    <property type="term" value="C:cytosol"/>
    <property type="evidence" value="ECO:0007669"/>
    <property type="project" value="TreeGrafter"/>
</dbReference>
<evidence type="ECO:0000256" key="7">
    <source>
        <dbReference type="ARBA" id="ARBA00023235"/>
    </source>
</evidence>
<dbReference type="EMBL" id="FLRE01000171">
    <property type="protein sequence ID" value="SBT44050.1"/>
    <property type="molecule type" value="Genomic_DNA"/>
</dbReference>
<keyword evidence="14" id="KW-1185">Reference proteome</keyword>
<organism evidence="12 13">
    <name type="scientific">Plasmodium ovale wallikeri</name>
    <dbReference type="NCBI Taxonomy" id="864142"/>
    <lineage>
        <taxon>Eukaryota</taxon>
        <taxon>Sar</taxon>
        <taxon>Alveolata</taxon>
        <taxon>Apicomplexa</taxon>
        <taxon>Aconoidasida</taxon>
        <taxon>Haemosporida</taxon>
        <taxon>Plasmodiidae</taxon>
        <taxon>Plasmodium</taxon>
        <taxon>Plasmodium (Plasmodium)</taxon>
    </lineage>
</organism>